<proteinExistence type="predicted"/>
<feature type="region of interest" description="Disordered" evidence="1">
    <location>
        <begin position="1"/>
        <end position="37"/>
    </location>
</feature>
<comment type="caution">
    <text evidence="3">The sequence shown here is derived from an EMBL/GenBank/DDBJ whole genome shotgun (WGS) entry which is preliminary data.</text>
</comment>
<dbReference type="STRING" id="4615.A0A199V6M7"/>
<dbReference type="PANTHER" id="PTHR23030">
    <property type="entry name" value="PCD6 INTERACTING PROTEIN-RELATED"/>
    <property type="match status" value="1"/>
</dbReference>
<feature type="compositionally biased region" description="Low complexity" evidence="1">
    <location>
        <begin position="9"/>
        <end position="19"/>
    </location>
</feature>
<sequence>MSPRKRRPLLPAAALSAELSPPPASSPRGGTLRSRSAAPSPAAALELRRSALLAYYRALPRVVRAASGDFVRYAWHDCFRPSKKASTLASAELERAAVLFNLAAVHSRIGAAAVRGVGDGRRRACDAFQRAAGVFAFLREGVVRDTAVGCASVDVSAECVGMLEKLMLAQAQDLYYEEAAAALTAPPLDRHLDKTWRSYAQRKAKLYHAEACYRCSLELHEQGEIAEEIARLKSGLAGLAAVKKIAKGAAASVISRLELDMSRNLERANRENVTVYFMRVPSESSLPPLPAASLVRRTPMDVILGVAEESSKSPGT</sequence>
<dbReference type="SMART" id="SM01041">
    <property type="entry name" value="BRO1"/>
    <property type="match status" value="1"/>
</dbReference>
<dbReference type="GO" id="GO:0043328">
    <property type="term" value="P:protein transport to vacuole involved in ubiquitin-dependent protein catabolic process via the multivesicular body sorting pathway"/>
    <property type="evidence" value="ECO:0007669"/>
    <property type="project" value="TreeGrafter"/>
</dbReference>
<name>A0A199V6M7_ANACO</name>
<dbReference type="Pfam" id="PF03097">
    <property type="entry name" value="BRO1"/>
    <property type="match status" value="1"/>
</dbReference>
<evidence type="ECO:0000259" key="2">
    <source>
        <dbReference type="PROSITE" id="PS51180"/>
    </source>
</evidence>
<dbReference type="Proteomes" id="UP000092600">
    <property type="component" value="Unassembled WGS sequence"/>
</dbReference>
<feature type="compositionally biased region" description="Low complexity" evidence="1">
    <location>
        <begin position="26"/>
        <end position="37"/>
    </location>
</feature>
<dbReference type="PROSITE" id="PS51180">
    <property type="entry name" value="BRO1"/>
    <property type="match status" value="1"/>
</dbReference>
<evidence type="ECO:0000256" key="1">
    <source>
        <dbReference type="SAM" id="MobiDB-lite"/>
    </source>
</evidence>
<dbReference type="InterPro" id="IPR038499">
    <property type="entry name" value="BRO1_sf"/>
</dbReference>
<evidence type="ECO:0000313" key="3">
    <source>
        <dbReference type="EMBL" id="OAY72719.1"/>
    </source>
</evidence>
<organism evidence="3 4">
    <name type="scientific">Ananas comosus</name>
    <name type="common">Pineapple</name>
    <name type="synonym">Ananas ananas</name>
    <dbReference type="NCBI Taxonomy" id="4615"/>
    <lineage>
        <taxon>Eukaryota</taxon>
        <taxon>Viridiplantae</taxon>
        <taxon>Streptophyta</taxon>
        <taxon>Embryophyta</taxon>
        <taxon>Tracheophyta</taxon>
        <taxon>Spermatophyta</taxon>
        <taxon>Magnoliopsida</taxon>
        <taxon>Liliopsida</taxon>
        <taxon>Poales</taxon>
        <taxon>Bromeliaceae</taxon>
        <taxon>Bromelioideae</taxon>
        <taxon>Ananas</taxon>
    </lineage>
</organism>
<dbReference type="PANTHER" id="PTHR23030:SF30">
    <property type="entry name" value="TYROSINE-PROTEIN PHOSPHATASE NON-RECEPTOR TYPE 23"/>
    <property type="match status" value="1"/>
</dbReference>
<feature type="domain" description="BRO1" evidence="2">
    <location>
        <begin position="32"/>
        <end position="316"/>
    </location>
</feature>
<gene>
    <name evidence="3" type="ORF">ACMD2_03429</name>
</gene>
<accession>A0A199V6M7</accession>
<dbReference type="EMBL" id="LSRQ01002999">
    <property type="protein sequence ID" value="OAY72719.1"/>
    <property type="molecule type" value="Genomic_DNA"/>
</dbReference>
<dbReference type="Gene3D" id="1.25.40.280">
    <property type="entry name" value="alix/aip1 like domains"/>
    <property type="match status" value="2"/>
</dbReference>
<dbReference type="InterPro" id="IPR004328">
    <property type="entry name" value="BRO1_dom"/>
</dbReference>
<protein>
    <submittedName>
        <fullName evidence="3">ALG-2 interacting protein X</fullName>
    </submittedName>
</protein>
<dbReference type="GO" id="GO:0005768">
    <property type="term" value="C:endosome"/>
    <property type="evidence" value="ECO:0007669"/>
    <property type="project" value="TreeGrafter"/>
</dbReference>
<evidence type="ECO:0000313" key="4">
    <source>
        <dbReference type="Proteomes" id="UP000092600"/>
    </source>
</evidence>
<reference evidence="3 4" key="1">
    <citation type="journal article" date="2016" name="DNA Res.">
        <title>The draft genome of MD-2 pineapple using hybrid error correction of long reads.</title>
        <authorList>
            <person name="Redwan R.M."/>
            <person name="Saidin A."/>
            <person name="Kumar S.V."/>
        </authorList>
    </citation>
    <scope>NUCLEOTIDE SEQUENCE [LARGE SCALE GENOMIC DNA]</scope>
    <source>
        <strain evidence="4">cv. MD2</strain>
        <tissue evidence="3">Leaf</tissue>
    </source>
</reference>
<dbReference type="AlphaFoldDB" id="A0A199V6M7"/>